<evidence type="ECO:0000256" key="1">
    <source>
        <dbReference type="SAM" id="MobiDB-lite"/>
    </source>
</evidence>
<dbReference type="AlphaFoldDB" id="A0A8I1KK07"/>
<reference evidence="2 3" key="1">
    <citation type="submission" date="2020-12" db="EMBL/GenBank/DDBJ databases">
        <title>Revised draft genomes of Rhodomicrobium vannielii ATCC 17100 and Rhodomicrobium udaipurense JA643.</title>
        <authorList>
            <person name="Conners E.M."/>
            <person name="Davenport E.J."/>
            <person name="Bose A."/>
        </authorList>
    </citation>
    <scope>NUCLEOTIDE SEQUENCE [LARGE SCALE GENOMIC DNA]</scope>
    <source>
        <strain evidence="2 3">JA643</strain>
    </source>
</reference>
<comment type="caution">
    <text evidence="2">The sequence shown here is derived from an EMBL/GenBank/DDBJ whole genome shotgun (WGS) entry which is preliminary data.</text>
</comment>
<accession>A0A8I1KK07</accession>
<evidence type="ECO:0000313" key="2">
    <source>
        <dbReference type="EMBL" id="MBJ7544422.1"/>
    </source>
</evidence>
<proteinExistence type="predicted"/>
<keyword evidence="3" id="KW-1185">Reference proteome</keyword>
<feature type="region of interest" description="Disordered" evidence="1">
    <location>
        <begin position="1"/>
        <end position="23"/>
    </location>
</feature>
<name>A0A8I1KK07_9HYPH</name>
<organism evidence="2 3">
    <name type="scientific">Rhodomicrobium udaipurense</name>
    <dbReference type="NCBI Taxonomy" id="1202716"/>
    <lineage>
        <taxon>Bacteria</taxon>
        <taxon>Pseudomonadati</taxon>
        <taxon>Pseudomonadota</taxon>
        <taxon>Alphaproteobacteria</taxon>
        <taxon>Hyphomicrobiales</taxon>
        <taxon>Hyphomicrobiaceae</taxon>
        <taxon>Rhodomicrobium</taxon>
    </lineage>
</organism>
<protein>
    <submittedName>
        <fullName evidence="2">Plasmid mobilization relaxosome protein MobC</fullName>
    </submittedName>
</protein>
<gene>
    <name evidence="2" type="primary">mobC</name>
    <name evidence="2" type="ORF">JDN41_12780</name>
</gene>
<evidence type="ECO:0000313" key="3">
    <source>
        <dbReference type="Proteomes" id="UP000623250"/>
    </source>
</evidence>
<dbReference type="EMBL" id="JAEMUK010000078">
    <property type="protein sequence ID" value="MBJ7544422.1"/>
    <property type="molecule type" value="Genomic_DNA"/>
</dbReference>
<dbReference type="RefSeq" id="WP_037240411.1">
    <property type="nucleotide sequence ID" value="NZ_JAEMUK010000078.1"/>
</dbReference>
<dbReference type="Proteomes" id="UP000623250">
    <property type="component" value="Unassembled WGS sequence"/>
</dbReference>
<sequence>MSLSDTFNPPSTPLSNNPPSKAERLAPFSLRLTAEERERLRREAKGLPLGAYIKAKALGTAHLSLRRAGISIEDREALAQALALLGRSHIASNLNQLARAANIGTLPMTPETEEDLSETIRAVRSLHTLLLRALGMRGVDP</sequence>